<evidence type="ECO:0000259" key="5">
    <source>
        <dbReference type="Pfam" id="PF04349"/>
    </source>
</evidence>
<comment type="pathway">
    <text evidence="2">Glycan metabolism; osmoregulated periplasmic glucan (OPG) biosynthesis.</text>
</comment>
<dbReference type="InterPro" id="IPR013783">
    <property type="entry name" value="Ig-like_fold"/>
</dbReference>
<name>A0A2S8FFG2_9BACT</name>
<dbReference type="EMBL" id="PUHY01000013">
    <property type="protein sequence ID" value="PQO30909.1"/>
    <property type="molecule type" value="Genomic_DNA"/>
</dbReference>
<dbReference type="GO" id="GO:0003824">
    <property type="term" value="F:catalytic activity"/>
    <property type="evidence" value="ECO:0007669"/>
    <property type="project" value="InterPro"/>
</dbReference>
<dbReference type="PANTHER" id="PTHR30504">
    <property type="entry name" value="GLUCANS BIOSYNTHESIS PROTEIN"/>
    <property type="match status" value="1"/>
</dbReference>
<comment type="caution">
    <text evidence="6">The sequence shown here is derived from an EMBL/GenBank/DDBJ whole genome shotgun (WGS) entry which is preliminary data.</text>
</comment>
<dbReference type="Gene3D" id="2.60.40.10">
    <property type="entry name" value="Immunoglobulins"/>
    <property type="match status" value="1"/>
</dbReference>
<dbReference type="InterPro" id="IPR007444">
    <property type="entry name" value="Glucan_biosyn_MdoG_C"/>
</dbReference>
<feature type="domain" description="Glucan biosynthesis periplasmic MdoG C-terminal" evidence="5">
    <location>
        <begin position="109"/>
        <end position="579"/>
    </location>
</feature>
<comment type="similarity">
    <text evidence="3">Belongs to the OpgD/OpgG family.</text>
</comment>
<dbReference type="SUPFAM" id="SSF74650">
    <property type="entry name" value="Galactose mutarotase-like"/>
    <property type="match status" value="1"/>
</dbReference>
<protein>
    <recommendedName>
        <fullName evidence="5">Glucan biosynthesis periplasmic MdoG C-terminal domain-containing protein</fullName>
    </recommendedName>
</protein>
<dbReference type="PANTHER" id="PTHR30504:SF2">
    <property type="entry name" value="GLUCANS BIOSYNTHESIS PROTEIN G"/>
    <property type="match status" value="1"/>
</dbReference>
<dbReference type="AlphaFoldDB" id="A0A2S8FFG2"/>
<dbReference type="GO" id="GO:0051274">
    <property type="term" value="P:beta-glucan biosynthetic process"/>
    <property type="evidence" value="ECO:0007669"/>
    <property type="project" value="TreeGrafter"/>
</dbReference>
<evidence type="ECO:0000256" key="3">
    <source>
        <dbReference type="ARBA" id="ARBA00009284"/>
    </source>
</evidence>
<dbReference type="GO" id="GO:0030288">
    <property type="term" value="C:outer membrane-bounded periplasmic space"/>
    <property type="evidence" value="ECO:0007669"/>
    <property type="project" value="TreeGrafter"/>
</dbReference>
<dbReference type="InterPro" id="IPR011013">
    <property type="entry name" value="Gal_mutarotase_sf_dom"/>
</dbReference>
<keyword evidence="4" id="KW-0574">Periplasm</keyword>
<evidence type="ECO:0000313" key="6">
    <source>
        <dbReference type="EMBL" id="PQO30909.1"/>
    </source>
</evidence>
<evidence type="ECO:0000313" key="7">
    <source>
        <dbReference type="Proteomes" id="UP000238322"/>
    </source>
</evidence>
<proteinExistence type="inferred from homology"/>
<evidence type="ECO:0000256" key="1">
    <source>
        <dbReference type="ARBA" id="ARBA00004418"/>
    </source>
</evidence>
<dbReference type="SUPFAM" id="SSF81296">
    <property type="entry name" value="E set domains"/>
    <property type="match status" value="1"/>
</dbReference>
<gene>
    <name evidence="6" type="ORF">C5Y83_22150</name>
</gene>
<organism evidence="6 7">
    <name type="scientific">Blastopirellula marina</name>
    <dbReference type="NCBI Taxonomy" id="124"/>
    <lineage>
        <taxon>Bacteria</taxon>
        <taxon>Pseudomonadati</taxon>
        <taxon>Planctomycetota</taxon>
        <taxon>Planctomycetia</taxon>
        <taxon>Pirellulales</taxon>
        <taxon>Pirellulaceae</taxon>
        <taxon>Blastopirellula</taxon>
    </lineage>
</organism>
<dbReference type="InterPro" id="IPR014756">
    <property type="entry name" value="Ig_E-set"/>
</dbReference>
<evidence type="ECO:0000256" key="2">
    <source>
        <dbReference type="ARBA" id="ARBA00005001"/>
    </source>
</evidence>
<reference evidence="6 7" key="1">
    <citation type="submission" date="2018-02" db="EMBL/GenBank/DDBJ databases">
        <title>Comparative genomes isolates from brazilian mangrove.</title>
        <authorList>
            <person name="Araujo J.E."/>
            <person name="Taketani R.G."/>
            <person name="Silva M.C.P."/>
            <person name="Loureco M.V."/>
            <person name="Andreote F.D."/>
        </authorList>
    </citation>
    <scope>NUCLEOTIDE SEQUENCE [LARGE SCALE GENOMIC DNA]</scope>
    <source>
        <strain evidence="6 7">Hex-1 MGV</strain>
    </source>
</reference>
<dbReference type="GO" id="GO:0030246">
    <property type="term" value="F:carbohydrate binding"/>
    <property type="evidence" value="ECO:0007669"/>
    <property type="project" value="InterPro"/>
</dbReference>
<dbReference type="UniPathway" id="UPA00637"/>
<dbReference type="InterPro" id="IPR014718">
    <property type="entry name" value="GH-type_carb-bd"/>
</dbReference>
<accession>A0A2S8FFG2</accession>
<dbReference type="PIRSF" id="PIRSF006281">
    <property type="entry name" value="MdoG"/>
    <property type="match status" value="1"/>
</dbReference>
<dbReference type="Proteomes" id="UP000238322">
    <property type="component" value="Unassembled WGS sequence"/>
</dbReference>
<comment type="subcellular location">
    <subcellularLocation>
        <location evidence="1">Periplasm</location>
    </subcellularLocation>
</comment>
<dbReference type="Pfam" id="PF04349">
    <property type="entry name" value="MdoG"/>
    <property type="match status" value="1"/>
</dbReference>
<sequence>MLWDHIFAFPRCAIRMAPVSEKEIKFWHAACELSVELRAIAVATKPLQEFFSMSSLPTNLDALMRSISKAKRRRWTLCVLALFAVCASEGLPVDIQSSVIAAENDDPIFQAMQAKAADVASKPYEASHELPEQLKDLNYDTYRLIAFEHEKSIWKPEGLPFWMELFHRGYIYRDEVQVYLLPPDSTSVEAAQRLDFDPSRFQYRGELDGLKPPKDLGYAGLKVIGKFPNSKHPLEIASFLGASYFRAISPGQFYGTSSRGLAVDIGLAKPEEFPVFREFWVEQPKADSKEFRVWALMESPSVTGAYAFVIHPDETMTIDVNAKLHFRKVPEKVGLAPLTSMWMWGLGKEGPENDPRPRVHDADSLLIQTGENSWIRRSLNRLDFPSLSNYDAKELHGFGLMQSERSPARYNDDEAKYSLRPSVWITPSEPWRDGTVQLLELPSDHEGIDNIGAYWVAKQPVAIDKPIELEYEIAFLHQAPKQHSLAKVTDFRVERSDKSSLSLTVVFQGDNLSTLPTERQLLSQIEVQRGSAQEVVVRRTALNTVEVSCKLIPDGPYAMEMEVILKVEDELLSESWRYLCPI</sequence>
<evidence type="ECO:0000256" key="4">
    <source>
        <dbReference type="ARBA" id="ARBA00022764"/>
    </source>
</evidence>
<dbReference type="InterPro" id="IPR014438">
    <property type="entry name" value="Glucan_biosyn_MdoG/MdoD"/>
</dbReference>
<dbReference type="Gene3D" id="2.70.98.10">
    <property type="match status" value="1"/>
</dbReference>